<evidence type="ECO:0000313" key="3">
    <source>
        <dbReference type="Proteomes" id="UP000006701"/>
    </source>
</evidence>
<name>A1CKS2_ASPCL</name>
<dbReference type="AlphaFoldDB" id="A1CKS2"/>
<evidence type="ECO:0000256" key="1">
    <source>
        <dbReference type="SAM" id="MobiDB-lite"/>
    </source>
</evidence>
<protein>
    <submittedName>
        <fullName evidence="2">Uncharacterized protein</fullName>
    </submittedName>
</protein>
<evidence type="ECO:0000313" key="2">
    <source>
        <dbReference type="EMBL" id="EAW09746.1"/>
    </source>
</evidence>
<dbReference type="Proteomes" id="UP000006701">
    <property type="component" value="Unassembled WGS sequence"/>
</dbReference>
<dbReference type="OMA" id="WIAFLGH"/>
<dbReference type="VEuPathDB" id="FungiDB:ACLA_039610"/>
<feature type="compositionally biased region" description="Polar residues" evidence="1">
    <location>
        <begin position="46"/>
        <end position="65"/>
    </location>
</feature>
<dbReference type="eggNOG" id="ENOG502SF5T">
    <property type="taxonomic scope" value="Eukaryota"/>
</dbReference>
<feature type="region of interest" description="Disordered" evidence="1">
    <location>
        <begin position="42"/>
        <end position="66"/>
    </location>
</feature>
<dbReference type="KEGG" id="act:ACLA_039610"/>
<keyword evidence="3" id="KW-1185">Reference proteome</keyword>
<dbReference type="HOGENOM" id="CLU_037758_1_1_1"/>
<dbReference type="GeneID" id="4703211"/>
<proteinExistence type="predicted"/>
<sequence length="413" mass="45674">MKKASLLRFRPFANIHQPLPRTPRESQQLLNALTSSFRRQLDHEYPSSSTTNKDGNSDNPASSVHATDKHLRSILDNPLFRVVPSKSAALNDIALLGSPAEQRLATEPMTVFDELVAAGSVTQSALFNCLKAQYVLATAHTGDGVVEAMKQCKAGSKIISWWFASDSDSRKMLLSSRVVSPTALKFMAAEGLMETAMVWLKMVLNQDIGGRDGRITQALAQQMAIHLLVDLLKAETKYGGGVVSSMRYFVEASKLPTAAGDQLSGQFKKSFLLPGAGHLCHSIVQGDRSQNQQISPELYDEYIRIIESTSKRSILLGSVHLYHPTRPDAGPLLQFTESVSPAWIESWSKSKRENFLRFGCDALRLLIDQERFQEASYLARFIQDNIAENTAEQTDACSAEEEIILNRSGLAWT</sequence>
<dbReference type="RefSeq" id="XP_001271172.1">
    <property type="nucleotide sequence ID" value="XM_001271171.1"/>
</dbReference>
<gene>
    <name evidence="2" type="ORF">ACLA_039610</name>
</gene>
<accession>A1CKS2</accession>
<dbReference type="OrthoDB" id="5424391at2759"/>
<reference evidence="2 3" key="1">
    <citation type="journal article" date="2008" name="PLoS Genet.">
        <title>Genomic islands in the pathogenic filamentous fungus Aspergillus fumigatus.</title>
        <authorList>
            <person name="Fedorova N.D."/>
            <person name="Khaldi N."/>
            <person name="Joardar V.S."/>
            <person name="Maiti R."/>
            <person name="Amedeo P."/>
            <person name="Anderson M.J."/>
            <person name="Crabtree J."/>
            <person name="Silva J.C."/>
            <person name="Badger J.H."/>
            <person name="Albarraq A."/>
            <person name="Angiuoli S."/>
            <person name="Bussey H."/>
            <person name="Bowyer P."/>
            <person name="Cotty P.J."/>
            <person name="Dyer P.S."/>
            <person name="Egan A."/>
            <person name="Galens K."/>
            <person name="Fraser-Liggett C.M."/>
            <person name="Haas B.J."/>
            <person name="Inman J.M."/>
            <person name="Kent R."/>
            <person name="Lemieux S."/>
            <person name="Malavazi I."/>
            <person name="Orvis J."/>
            <person name="Roemer T."/>
            <person name="Ronning C.M."/>
            <person name="Sundaram J.P."/>
            <person name="Sutton G."/>
            <person name="Turner G."/>
            <person name="Venter J.C."/>
            <person name="White O.R."/>
            <person name="Whitty B.R."/>
            <person name="Youngman P."/>
            <person name="Wolfe K.H."/>
            <person name="Goldman G.H."/>
            <person name="Wortman J.R."/>
            <person name="Jiang B."/>
            <person name="Denning D.W."/>
            <person name="Nierman W.C."/>
        </authorList>
    </citation>
    <scope>NUCLEOTIDE SEQUENCE [LARGE SCALE GENOMIC DNA]</scope>
    <source>
        <strain evidence="3">ATCC 1007 / CBS 513.65 / DSM 816 / NCTC 3887 / NRRL 1</strain>
    </source>
</reference>
<dbReference type="EMBL" id="DS027056">
    <property type="protein sequence ID" value="EAW09746.1"/>
    <property type="molecule type" value="Genomic_DNA"/>
</dbReference>
<organism evidence="2 3">
    <name type="scientific">Aspergillus clavatus (strain ATCC 1007 / CBS 513.65 / DSM 816 / NCTC 3887 / NRRL 1 / QM 1276 / 107)</name>
    <dbReference type="NCBI Taxonomy" id="344612"/>
    <lineage>
        <taxon>Eukaryota</taxon>
        <taxon>Fungi</taxon>
        <taxon>Dikarya</taxon>
        <taxon>Ascomycota</taxon>
        <taxon>Pezizomycotina</taxon>
        <taxon>Eurotiomycetes</taxon>
        <taxon>Eurotiomycetidae</taxon>
        <taxon>Eurotiales</taxon>
        <taxon>Aspergillaceae</taxon>
        <taxon>Aspergillus</taxon>
        <taxon>Aspergillus subgen. Fumigati</taxon>
    </lineage>
</organism>